<protein>
    <recommendedName>
        <fullName evidence="3">dihydrolipoyl dehydrogenase</fullName>
        <ecNumber evidence="3">1.8.1.4</ecNumber>
    </recommendedName>
    <alternativeName>
        <fullName evidence="9">Dihydrolipoamide dehydrogenase</fullName>
    </alternativeName>
</protein>
<evidence type="ECO:0000256" key="8">
    <source>
        <dbReference type="ARBA" id="ARBA00023284"/>
    </source>
</evidence>
<accession>A0A183F037</accession>
<keyword evidence="5" id="KW-0274">FAD</keyword>
<dbReference type="InterPro" id="IPR023753">
    <property type="entry name" value="FAD/NAD-binding_dom"/>
</dbReference>
<dbReference type="Pfam" id="PF07992">
    <property type="entry name" value="Pyr_redox_2"/>
    <property type="match status" value="1"/>
</dbReference>
<keyword evidence="8" id="KW-0676">Redox-active center</keyword>
<keyword evidence="7" id="KW-1015">Disulfide bond</keyword>
<evidence type="ECO:0000313" key="14">
    <source>
        <dbReference type="WBParaSite" id="GPUH_0002660801-mRNA-1"/>
    </source>
</evidence>
<name>A0A183F037_9BILA</name>
<evidence type="ECO:0000259" key="11">
    <source>
        <dbReference type="Pfam" id="PF07992"/>
    </source>
</evidence>
<dbReference type="GO" id="GO:0050660">
    <property type="term" value="F:flavin adenine dinucleotide binding"/>
    <property type="evidence" value="ECO:0007669"/>
    <property type="project" value="TreeGrafter"/>
</dbReference>
<dbReference type="GO" id="GO:0005739">
    <property type="term" value="C:mitochondrion"/>
    <property type="evidence" value="ECO:0007669"/>
    <property type="project" value="TreeGrafter"/>
</dbReference>
<dbReference type="PANTHER" id="PTHR22912:SF151">
    <property type="entry name" value="DIHYDROLIPOYL DEHYDROGENASE, MITOCHONDRIAL"/>
    <property type="match status" value="1"/>
</dbReference>
<dbReference type="WBParaSite" id="GPUH_0002660801-mRNA-1">
    <property type="protein sequence ID" value="GPUH_0002660801-mRNA-1"/>
    <property type="gene ID" value="GPUH_0002660801"/>
</dbReference>
<dbReference type="PANTHER" id="PTHR22912">
    <property type="entry name" value="DISULFIDE OXIDOREDUCTASE"/>
    <property type="match status" value="1"/>
</dbReference>
<dbReference type="PRINTS" id="PR00368">
    <property type="entry name" value="FADPNR"/>
</dbReference>
<keyword evidence="4" id="KW-0285">Flavoprotein</keyword>
<dbReference type="PROSITE" id="PS00076">
    <property type="entry name" value="PYRIDINE_REDOX_1"/>
    <property type="match status" value="1"/>
</dbReference>
<proteinExistence type="inferred from homology"/>
<dbReference type="GO" id="GO:0045252">
    <property type="term" value="C:oxoglutarate dehydrogenase complex"/>
    <property type="evidence" value="ECO:0007669"/>
    <property type="project" value="TreeGrafter"/>
</dbReference>
<evidence type="ECO:0000256" key="6">
    <source>
        <dbReference type="ARBA" id="ARBA00023002"/>
    </source>
</evidence>
<evidence type="ECO:0000256" key="1">
    <source>
        <dbReference type="ARBA" id="ARBA00001974"/>
    </source>
</evidence>
<evidence type="ECO:0000313" key="12">
    <source>
        <dbReference type="EMBL" id="VDN45753.1"/>
    </source>
</evidence>
<dbReference type="GO" id="GO:0006103">
    <property type="term" value="P:2-oxoglutarate metabolic process"/>
    <property type="evidence" value="ECO:0007669"/>
    <property type="project" value="TreeGrafter"/>
</dbReference>
<dbReference type="Proteomes" id="UP000271098">
    <property type="component" value="Unassembled WGS sequence"/>
</dbReference>
<comment type="catalytic activity">
    <reaction evidence="10">
        <text>N(6)-[(R)-dihydrolipoyl]-L-lysyl-[protein] + NAD(+) = N(6)-[(R)-lipoyl]-L-lysyl-[protein] + NADH + H(+)</text>
        <dbReference type="Rhea" id="RHEA:15045"/>
        <dbReference type="Rhea" id="RHEA-COMP:10474"/>
        <dbReference type="Rhea" id="RHEA-COMP:10475"/>
        <dbReference type="ChEBI" id="CHEBI:15378"/>
        <dbReference type="ChEBI" id="CHEBI:57540"/>
        <dbReference type="ChEBI" id="CHEBI:57945"/>
        <dbReference type="ChEBI" id="CHEBI:83099"/>
        <dbReference type="ChEBI" id="CHEBI:83100"/>
        <dbReference type="EC" id="1.8.1.4"/>
    </reaction>
</comment>
<dbReference type="PRINTS" id="PR00411">
    <property type="entry name" value="PNDRDTASEI"/>
</dbReference>
<dbReference type="AlphaFoldDB" id="A0A183F037"/>
<dbReference type="InterPro" id="IPR050151">
    <property type="entry name" value="Class-I_Pyr_Nuc-Dis_Oxidored"/>
</dbReference>
<dbReference type="Gene3D" id="3.50.50.60">
    <property type="entry name" value="FAD/NAD(P)-binding domain"/>
    <property type="match status" value="3"/>
</dbReference>
<gene>
    <name evidence="12" type="ORF">GPUH_LOCUS26579</name>
</gene>
<evidence type="ECO:0000256" key="2">
    <source>
        <dbReference type="ARBA" id="ARBA00007532"/>
    </source>
</evidence>
<dbReference type="EMBL" id="UYRT01112002">
    <property type="protein sequence ID" value="VDN45753.1"/>
    <property type="molecule type" value="Genomic_DNA"/>
</dbReference>
<dbReference type="InterPro" id="IPR036188">
    <property type="entry name" value="FAD/NAD-bd_sf"/>
</dbReference>
<dbReference type="OrthoDB" id="5840384at2759"/>
<reference evidence="14" key="1">
    <citation type="submission" date="2016-06" db="UniProtKB">
        <authorList>
            <consortium name="WormBaseParasite"/>
        </authorList>
    </citation>
    <scope>IDENTIFICATION</scope>
</reference>
<reference evidence="12 13" key="2">
    <citation type="submission" date="2018-11" db="EMBL/GenBank/DDBJ databases">
        <authorList>
            <consortium name="Pathogen Informatics"/>
        </authorList>
    </citation>
    <scope>NUCLEOTIDE SEQUENCE [LARGE SCALE GENOMIC DNA]</scope>
</reference>
<evidence type="ECO:0000256" key="4">
    <source>
        <dbReference type="ARBA" id="ARBA00022630"/>
    </source>
</evidence>
<comment type="cofactor">
    <cofactor evidence="1">
        <name>FAD</name>
        <dbReference type="ChEBI" id="CHEBI:57692"/>
    </cofactor>
</comment>
<evidence type="ECO:0000256" key="3">
    <source>
        <dbReference type="ARBA" id="ARBA00012608"/>
    </source>
</evidence>
<evidence type="ECO:0000256" key="7">
    <source>
        <dbReference type="ARBA" id="ARBA00023157"/>
    </source>
</evidence>
<keyword evidence="6" id="KW-0560">Oxidoreductase</keyword>
<comment type="similarity">
    <text evidence="2">Belongs to the class-I pyridine nucleotide-disulfide oxidoreductase family.</text>
</comment>
<feature type="domain" description="FAD/NAD(P)-binding" evidence="11">
    <location>
        <begin position="2"/>
        <end position="133"/>
    </location>
</feature>
<evidence type="ECO:0000256" key="5">
    <source>
        <dbReference type="ARBA" id="ARBA00022827"/>
    </source>
</evidence>
<sequence>MRTVCVEKSPTLGGTCLNVGCIPSKSLLNNSLYYHMAKHGELSSRGCTLYAVFFRVLSLPHAQNAVVTVKLSKGGEEQIVTRNILVASGSEVTPFPGIPIDEEQIVSSTGALSLKKVPKQMIVIGAGVIGTELVTY</sequence>
<dbReference type="InterPro" id="IPR012999">
    <property type="entry name" value="Pyr_OxRdtase_I_AS"/>
</dbReference>
<evidence type="ECO:0000256" key="10">
    <source>
        <dbReference type="ARBA" id="ARBA00049187"/>
    </source>
</evidence>
<dbReference type="EC" id="1.8.1.4" evidence="3"/>
<keyword evidence="13" id="KW-1185">Reference proteome</keyword>
<evidence type="ECO:0000313" key="13">
    <source>
        <dbReference type="Proteomes" id="UP000271098"/>
    </source>
</evidence>
<dbReference type="SUPFAM" id="SSF51905">
    <property type="entry name" value="FAD/NAD(P)-binding domain"/>
    <property type="match status" value="1"/>
</dbReference>
<dbReference type="GO" id="GO:0004148">
    <property type="term" value="F:dihydrolipoyl dehydrogenase (NADH) activity"/>
    <property type="evidence" value="ECO:0007669"/>
    <property type="project" value="UniProtKB-EC"/>
</dbReference>
<organism evidence="14">
    <name type="scientific">Gongylonema pulchrum</name>
    <dbReference type="NCBI Taxonomy" id="637853"/>
    <lineage>
        <taxon>Eukaryota</taxon>
        <taxon>Metazoa</taxon>
        <taxon>Ecdysozoa</taxon>
        <taxon>Nematoda</taxon>
        <taxon>Chromadorea</taxon>
        <taxon>Rhabditida</taxon>
        <taxon>Spirurina</taxon>
        <taxon>Spiruromorpha</taxon>
        <taxon>Spiruroidea</taxon>
        <taxon>Gongylonematidae</taxon>
        <taxon>Gongylonema</taxon>
    </lineage>
</organism>
<evidence type="ECO:0000256" key="9">
    <source>
        <dbReference type="ARBA" id="ARBA00031281"/>
    </source>
</evidence>